<protein>
    <recommendedName>
        <fullName evidence="3">DUF4283 domain-containing protein</fullName>
    </recommendedName>
</protein>
<dbReference type="Gramene" id="Psat03G0071600-T1">
    <property type="protein sequence ID" value="KAI5424633.1"/>
    <property type="gene ID" value="KIW84_030716"/>
</dbReference>
<comment type="caution">
    <text evidence="1">The sequence shown here is derived from an EMBL/GenBank/DDBJ whole genome shotgun (WGS) entry which is preliminary data.</text>
</comment>
<keyword evidence="2" id="KW-1185">Reference proteome</keyword>
<sequence length="285" mass="32631">MLCKHNLYGRVLWPKGYSPLTVQQLKVKLQSMWSSISKWGVTSLGKRFFEFSFSCFEDVRRVRAYPSWNLNPDSSSNWPLFDCPFGHFLRVFVDINLRSELRNKNLVERIGCLGHLETNCGRKQNIVSKLIAKKFESAKDPVNIPVKNADKVVDTNGLEMNHKHMSLGKETSNVPSRNIPAIIITLIYKVDMIVIQEKLIHNPINDHLHNGTISISNEDINSSFEKCIAETQWNLAIINNDDVKLNNAQFLKESWANVADQADKDDDVGDPIFQYVINKSQKKEN</sequence>
<evidence type="ECO:0000313" key="2">
    <source>
        <dbReference type="Proteomes" id="UP001058974"/>
    </source>
</evidence>
<dbReference type="EMBL" id="JAMSHJ010000003">
    <property type="protein sequence ID" value="KAI5424633.1"/>
    <property type="molecule type" value="Genomic_DNA"/>
</dbReference>
<dbReference type="Proteomes" id="UP001058974">
    <property type="component" value="Chromosome 3"/>
</dbReference>
<evidence type="ECO:0000313" key="1">
    <source>
        <dbReference type="EMBL" id="KAI5424633.1"/>
    </source>
</evidence>
<dbReference type="AlphaFoldDB" id="A0A9D4XNN4"/>
<gene>
    <name evidence="1" type="ORF">KIW84_030716</name>
</gene>
<reference evidence="1 2" key="1">
    <citation type="journal article" date="2022" name="Nat. Genet.">
        <title>Improved pea reference genome and pan-genome highlight genomic features and evolutionary characteristics.</title>
        <authorList>
            <person name="Yang T."/>
            <person name="Liu R."/>
            <person name="Luo Y."/>
            <person name="Hu S."/>
            <person name="Wang D."/>
            <person name="Wang C."/>
            <person name="Pandey M.K."/>
            <person name="Ge S."/>
            <person name="Xu Q."/>
            <person name="Li N."/>
            <person name="Li G."/>
            <person name="Huang Y."/>
            <person name="Saxena R.K."/>
            <person name="Ji Y."/>
            <person name="Li M."/>
            <person name="Yan X."/>
            <person name="He Y."/>
            <person name="Liu Y."/>
            <person name="Wang X."/>
            <person name="Xiang C."/>
            <person name="Varshney R.K."/>
            <person name="Ding H."/>
            <person name="Gao S."/>
            <person name="Zong X."/>
        </authorList>
    </citation>
    <scope>NUCLEOTIDE SEQUENCE [LARGE SCALE GENOMIC DNA]</scope>
    <source>
        <strain evidence="1 2">cv. Zhongwan 6</strain>
    </source>
</reference>
<proteinExistence type="predicted"/>
<name>A0A9D4XNN4_PEA</name>
<organism evidence="1 2">
    <name type="scientific">Pisum sativum</name>
    <name type="common">Garden pea</name>
    <name type="synonym">Lathyrus oleraceus</name>
    <dbReference type="NCBI Taxonomy" id="3888"/>
    <lineage>
        <taxon>Eukaryota</taxon>
        <taxon>Viridiplantae</taxon>
        <taxon>Streptophyta</taxon>
        <taxon>Embryophyta</taxon>
        <taxon>Tracheophyta</taxon>
        <taxon>Spermatophyta</taxon>
        <taxon>Magnoliopsida</taxon>
        <taxon>eudicotyledons</taxon>
        <taxon>Gunneridae</taxon>
        <taxon>Pentapetalae</taxon>
        <taxon>rosids</taxon>
        <taxon>fabids</taxon>
        <taxon>Fabales</taxon>
        <taxon>Fabaceae</taxon>
        <taxon>Papilionoideae</taxon>
        <taxon>50 kb inversion clade</taxon>
        <taxon>NPAAA clade</taxon>
        <taxon>Hologalegina</taxon>
        <taxon>IRL clade</taxon>
        <taxon>Fabeae</taxon>
        <taxon>Lathyrus</taxon>
    </lineage>
</organism>
<accession>A0A9D4XNN4</accession>
<evidence type="ECO:0008006" key="3">
    <source>
        <dbReference type="Google" id="ProtNLM"/>
    </source>
</evidence>